<feature type="region of interest" description="Disordered" evidence="1">
    <location>
        <begin position="25"/>
        <end position="49"/>
    </location>
</feature>
<protein>
    <submittedName>
        <fullName evidence="3">Uncharacterized protein</fullName>
    </submittedName>
</protein>
<comment type="caution">
    <text evidence="3">The sequence shown here is derived from an EMBL/GenBank/DDBJ whole genome shotgun (WGS) entry which is preliminary data.</text>
</comment>
<evidence type="ECO:0000313" key="2">
    <source>
        <dbReference type="EMBL" id="MCE8045625.1"/>
    </source>
</evidence>
<evidence type="ECO:0000256" key="1">
    <source>
        <dbReference type="SAM" id="MobiDB-lite"/>
    </source>
</evidence>
<evidence type="ECO:0000313" key="5">
    <source>
        <dbReference type="Proteomes" id="UP001320178"/>
    </source>
</evidence>
<sequence length="49" mass="5996">MRKLIGLAVAWWLRKPENRARLKRKGKEMLTGFRRRSDSSARREHRRHP</sequence>
<name>A0AAW4YR33_9GAMM</name>
<dbReference type="RefSeq" id="WP_191223891.1">
    <property type="nucleotide sequence ID" value="NZ_JAAQTN010000018.1"/>
</dbReference>
<reference evidence="3" key="1">
    <citation type="submission" date="2020-05" db="EMBL/GenBank/DDBJ databases">
        <authorList>
            <person name="Wang L."/>
            <person name="Shao Z."/>
        </authorList>
    </citation>
    <scope>NUCLEOTIDE SEQUENCE</scope>
    <source>
        <strain evidence="2">MCCC 1A05748</strain>
        <strain evidence="3">MCCC 1A05776</strain>
    </source>
</reference>
<evidence type="ECO:0000313" key="4">
    <source>
        <dbReference type="Proteomes" id="UP001320154"/>
    </source>
</evidence>
<proteinExistence type="predicted"/>
<keyword evidence="4" id="KW-1185">Reference proteome</keyword>
<dbReference type="Proteomes" id="UP001320178">
    <property type="component" value="Unassembled WGS sequence"/>
</dbReference>
<dbReference type="AlphaFoldDB" id="A0AAW4YR33"/>
<dbReference type="EMBL" id="JABFTQ010000001">
    <property type="protein sequence ID" value="MCE8045625.1"/>
    <property type="molecule type" value="Genomic_DNA"/>
</dbReference>
<dbReference type="Proteomes" id="UP001320154">
    <property type="component" value="Unassembled WGS sequence"/>
</dbReference>
<evidence type="ECO:0000313" key="3">
    <source>
        <dbReference type="EMBL" id="MCE8051023.1"/>
    </source>
</evidence>
<accession>A0AAW4YR33</accession>
<reference evidence="3 4" key="2">
    <citation type="journal article" date="2021" name="Front. Microbiol.">
        <title>Aerobic Denitrification and Heterotrophic Sulfur Oxidation in the Genus Halomonas Revealed by Six Novel Species Characterizations and Genome-Based Analysis.</title>
        <authorList>
            <person name="Wang L."/>
            <person name="Shao Z."/>
        </authorList>
    </citation>
    <scope>NUCLEOTIDE SEQUENCE</scope>
    <source>
        <strain evidence="2 4">MCCC 1A05748</strain>
        <strain evidence="3">MCCC 1A05776</strain>
    </source>
</reference>
<gene>
    <name evidence="2" type="ORF">HOP60_02650</name>
    <name evidence="3" type="ORF">HOP61_06945</name>
</gene>
<dbReference type="EMBL" id="JABFTS010000002">
    <property type="protein sequence ID" value="MCE8051023.1"/>
    <property type="molecule type" value="Genomic_DNA"/>
</dbReference>
<organism evidence="3 5">
    <name type="scientific">Billgrantia desiderata</name>
    <dbReference type="NCBI Taxonomy" id="52021"/>
    <lineage>
        <taxon>Bacteria</taxon>
        <taxon>Pseudomonadati</taxon>
        <taxon>Pseudomonadota</taxon>
        <taxon>Gammaproteobacteria</taxon>
        <taxon>Oceanospirillales</taxon>
        <taxon>Halomonadaceae</taxon>
        <taxon>Billgrantia</taxon>
    </lineage>
</organism>